<gene>
    <name evidence="1" type="ORF">SCF082_LOCUS30577</name>
</gene>
<protein>
    <submittedName>
        <fullName evidence="1">Uncharacterized protein</fullName>
    </submittedName>
</protein>
<dbReference type="SUPFAM" id="SSF52058">
    <property type="entry name" value="L domain-like"/>
    <property type="match status" value="1"/>
</dbReference>
<name>A0ABP0MZQ6_9DINO</name>
<dbReference type="Gene3D" id="3.80.10.10">
    <property type="entry name" value="Ribonuclease Inhibitor"/>
    <property type="match status" value="2"/>
</dbReference>
<proteinExistence type="predicted"/>
<evidence type="ECO:0000313" key="2">
    <source>
        <dbReference type="Proteomes" id="UP001642464"/>
    </source>
</evidence>
<dbReference type="Pfam" id="PF13306">
    <property type="entry name" value="LRR_5"/>
    <property type="match status" value="1"/>
</dbReference>
<organism evidence="1 2">
    <name type="scientific">Durusdinium trenchii</name>
    <dbReference type="NCBI Taxonomy" id="1381693"/>
    <lineage>
        <taxon>Eukaryota</taxon>
        <taxon>Sar</taxon>
        <taxon>Alveolata</taxon>
        <taxon>Dinophyceae</taxon>
        <taxon>Suessiales</taxon>
        <taxon>Symbiodiniaceae</taxon>
        <taxon>Durusdinium</taxon>
    </lineage>
</organism>
<dbReference type="EMBL" id="CAXAMM010025335">
    <property type="protein sequence ID" value="CAK9056834.1"/>
    <property type="molecule type" value="Genomic_DNA"/>
</dbReference>
<dbReference type="InterPro" id="IPR026906">
    <property type="entry name" value="LRR_5"/>
</dbReference>
<accession>A0ABP0MZQ6</accession>
<dbReference type="PANTHER" id="PTHR45661:SF3">
    <property type="entry name" value="IG-LIKE DOMAIN-CONTAINING PROTEIN"/>
    <property type="match status" value="1"/>
</dbReference>
<evidence type="ECO:0000313" key="1">
    <source>
        <dbReference type="EMBL" id="CAK9056834.1"/>
    </source>
</evidence>
<dbReference type="PANTHER" id="PTHR45661">
    <property type="entry name" value="SURFACE ANTIGEN"/>
    <property type="match status" value="1"/>
</dbReference>
<dbReference type="Proteomes" id="UP001642464">
    <property type="component" value="Unassembled WGS sequence"/>
</dbReference>
<dbReference type="InterPro" id="IPR032675">
    <property type="entry name" value="LRR_dom_sf"/>
</dbReference>
<reference evidence="1 2" key="1">
    <citation type="submission" date="2024-02" db="EMBL/GenBank/DDBJ databases">
        <authorList>
            <person name="Chen Y."/>
            <person name="Shah S."/>
            <person name="Dougan E. K."/>
            <person name="Thang M."/>
            <person name="Chan C."/>
        </authorList>
    </citation>
    <scope>NUCLEOTIDE SEQUENCE [LARGE SCALE GENOMIC DNA]</scope>
</reference>
<comment type="caution">
    <text evidence="1">The sequence shown here is derived from an EMBL/GenBank/DDBJ whole genome shotgun (WGS) entry which is preliminary data.</text>
</comment>
<keyword evidence="2" id="KW-1185">Reference proteome</keyword>
<dbReference type="InterPro" id="IPR053139">
    <property type="entry name" value="Surface_bspA-like"/>
</dbReference>
<sequence>MQWVFKNTAFSRSVEGDRPLVAKHFWGPRSSPGWCGPGGLAGVVCCHGRFLWHMRHHAQAQRRKRWIHGWANRGEACNSLQLSPTDLEAMAKRISAVQPSGEEVVLEVKPDTRVQELKQQIKERQVWDELTCKTTGVEIVVGDHQFLANDAKVLDAVSPDTTVSVVFRSNAVRCSNQDAITSLGGVIDSELLLAVEIPSDETKISDKAFAGCDTLARVTIPDSVTHIGEFAFAECSSLENLTIPDSVTHIGVCAFAECSSLVSLTIPNSVTHLGDGAFQDCSSLVNLTIPNSVTRIGRGAFMDCSDLASLTIPDTVTRIENLAFRGCCSLKNLTIPDSVTHIGDYAFKDCSSLVNLTIPDHVTHGNLGWHLQRSHS</sequence>